<evidence type="ECO:0000256" key="2">
    <source>
        <dbReference type="ARBA" id="ARBA00004756"/>
    </source>
</evidence>
<evidence type="ECO:0000256" key="5">
    <source>
        <dbReference type="ARBA" id="ARBA00022490"/>
    </source>
</evidence>
<keyword evidence="11" id="KW-1185">Reference proteome</keyword>
<comment type="pathway">
    <text evidence="2">Bacterial outer membrane biogenesis; lipopolysaccharide biosynthesis.</text>
</comment>
<evidence type="ECO:0000256" key="8">
    <source>
        <dbReference type="HAMAP-Rule" id="MF_00056"/>
    </source>
</evidence>
<dbReference type="GO" id="GO:0008676">
    <property type="term" value="F:3-deoxy-8-phosphooctulonate synthase activity"/>
    <property type="evidence" value="ECO:0007669"/>
    <property type="project" value="UniProtKB-UniRule"/>
</dbReference>
<comment type="similarity">
    <text evidence="4 8">Belongs to the KdsA family.</text>
</comment>
<evidence type="ECO:0000313" key="10">
    <source>
        <dbReference type="EMBL" id="MDQ0290735.1"/>
    </source>
</evidence>
<comment type="catalytic activity">
    <reaction evidence="7 8">
        <text>D-arabinose 5-phosphate + phosphoenolpyruvate + H2O = 3-deoxy-alpha-D-manno-2-octulosonate-8-phosphate + phosphate</text>
        <dbReference type="Rhea" id="RHEA:14053"/>
        <dbReference type="ChEBI" id="CHEBI:15377"/>
        <dbReference type="ChEBI" id="CHEBI:43474"/>
        <dbReference type="ChEBI" id="CHEBI:57693"/>
        <dbReference type="ChEBI" id="CHEBI:58702"/>
        <dbReference type="ChEBI" id="CHEBI:85985"/>
        <dbReference type="EC" id="2.5.1.55"/>
    </reaction>
</comment>
<dbReference type="AlphaFoldDB" id="A0AAE3VHY4"/>
<dbReference type="NCBIfam" id="NF003543">
    <property type="entry name" value="PRK05198.1"/>
    <property type="match status" value="1"/>
</dbReference>
<gene>
    <name evidence="8" type="primary">kdsA</name>
    <name evidence="10" type="ORF">J3R75_002842</name>
</gene>
<evidence type="ECO:0000256" key="3">
    <source>
        <dbReference type="ARBA" id="ARBA00004845"/>
    </source>
</evidence>
<dbReference type="HAMAP" id="MF_00056">
    <property type="entry name" value="KDO8P_synth"/>
    <property type="match status" value="1"/>
</dbReference>
<dbReference type="Proteomes" id="UP001238163">
    <property type="component" value="Unassembled WGS sequence"/>
</dbReference>
<dbReference type="EMBL" id="JAUSVL010000001">
    <property type="protein sequence ID" value="MDQ0290735.1"/>
    <property type="molecule type" value="Genomic_DNA"/>
</dbReference>
<name>A0AAE3VHY4_9BACT</name>
<comment type="pathway">
    <text evidence="3 8">Carbohydrate biosynthesis; 3-deoxy-D-manno-octulosonate biosynthesis; 3-deoxy-D-manno-octulosonate from D-ribulose 5-phosphate: step 2/3.</text>
</comment>
<evidence type="ECO:0000313" key="11">
    <source>
        <dbReference type="Proteomes" id="UP001238163"/>
    </source>
</evidence>
<feature type="domain" description="DAHP synthetase I/KDSA" evidence="9">
    <location>
        <begin position="8"/>
        <end position="269"/>
    </location>
</feature>
<evidence type="ECO:0000259" key="9">
    <source>
        <dbReference type="Pfam" id="PF00793"/>
    </source>
</evidence>
<evidence type="ECO:0000256" key="4">
    <source>
        <dbReference type="ARBA" id="ARBA00010499"/>
    </source>
</evidence>
<organism evidence="10 11">
    <name type="scientific">Oligosphaera ethanolica</name>
    <dbReference type="NCBI Taxonomy" id="760260"/>
    <lineage>
        <taxon>Bacteria</taxon>
        <taxon>Pseudomonadati</taxon>
        <taxon>Lentisphaerota</taxon>
        <taxon>Oligosphaeria</taxon>
        <taxon>Oligosphaerales</taxon>
        <taxon>Oligosphaeraceae</taxon>
        <taxon>Oligosphaera</taxon>
    </lineage>
</organism>
<dbReference type="EC" id="2.5.1.55" evidence="8"/>
<dbReference type="SUPFAM" id="SSF51569">
    <property type="entry name" value="Aldolase"/>
    <property type="match status" value="1"/>
</dbReference>
<dbReference type="RefSeq" id="WP_307262546.1">
    <property type="nucleotide sequence ID" value="NZ_JAUSVL010000001.1"/>
</dbReference>
<sequence length="273" mass="29056">MQKVFELSKGMMIGPGQPLVVIAGPCVVEALDICRRIAETVQAACAELGLSYIFKASFDKANRTSIDSYRGQGMDEGLALLARIREEFGCPVLTDVHEPDQCALAAEVVDVLQIPAFLCRQTDLLVAAAATGQPVNVKKGQFLAPEDMASVIKKLASTGNERIALTERGASFGYHNLVVDMRSLVIMRELGCPVIFDATHAVQLPGGRGTSSGGNREFVAPLARAAAATGIDGLFLETHPEPEKALSDGANSLRLDDVQTLLAKIKEIHGLVS</sequence>
<dbReference type="GO" id="GO:0005737">
    <property type="term" value="C:cytoplasm"/>
    <property type="evidence" value="ECO:0007669"/>
    <property type="project" value="UniProtKB-SubCell"/>
</dbReference>
<keyword evidence="8" id="KW-0448">Lipopolysaccharide biosynthesis</keyword>
<dbReference type="InterPro" id="IPR013785">
    <property type="entry name" value="Aldolase_TIM"/>
</dbReference>
<dbReference type="Gene3D" id="3.20.20.70">
    <property type="entry name" value="Aldolase class I"/>
    <property type="match status" value="1"/>
</dbReference>
<dbReference type="InterPro" id="IPR006269">
    <property type="entry name" value="KDO8P_synthase"/>
</dbReference>
<keyword evidence="6 8" id="KW-0808">Transferase</keyword>
<protein>
    <recommendedName>
        <fullName evidence="8">2-dehydro-3-deoxyphosphooctonate aldolase</fullName>
        <ecNumber evidence="8">2.5.1.55</ecNumber>
    </recommendedName>
    <alternativeName>
        <fullName evidence="8">3-deoxy-D-manno-octulosonic acid 8-phosphate synthase</fullName>
    </alternativeName>
    <alternativeName>
        <fullName evidence="8">KDO-8-phosphate synthase</fullName>
        <shortName evidence="8">KDO 8-P synthase</shortName>
        <shortName evidence="8">KDOPS</shortName>
    </alternativeName>
    <alternativeName>
        <fullName evidence="8">Phospho-2-dehydro-3-deoxyoctonate aldolase</fullName>
    </alternativeName>
</protein>
<dbReference type="InterPro" id="IPR006218">
    <property type="entry name" value="DAHP1/KDSA"/>
</dbReference>
<accession>A0AAE3VHY4</accession>
<dbReference type="GO" id="GO:0019294">
    <property type="term" value="P:keto-3-deoxy-D-manno-octulosonic acid biosynthetic process"/>
    <property type="evidence" value="ECO:0007669"/>
    <property type="project" value="UniProtKB-UniRule"/>
</dbReference>
<evidence type="ECO:0000256" key="7">
    <source>
        <dbReference type="ARBA" id="ARBA00049112"/>
    </source>
</evidence>
<comment type="caution">
    <text evidence="10">The sequence shown here is derived from an EMBL/GenBank/DDBJ whole genome shotgun (WGS) entry which is preliminary data.</text>
</comment>
<reference evidence="10" key="1">
    <citation type="submission" date="2023-07" db="EMBL/GenBank/DDBJ databases">
        <title>Genomic Encyclopedia of Type Strains, Phase IV (KMG-IV): sequencing the most valuable type-strain genomes for metagenomic binning, comparative biology and taxonomic classification.</title>
        <authorList>
            <person name="Goeker M."/>
        </authorList>
    </citation>
    <scope>NUCLEOTIDE SEQUENCE</scope>
    <source>
        <strain evidence="10">DSM 24202</strain>
    </source>
</reference>
<evidence type="ECO:0000256" key="6">
    <source>
        <dbReference type="ARBA" id="ARBA00022679"/>
    </source>
</evidence>
<dbReference type="PANTHER" id="PTHR21057">
    <property type="entry name" value="PHOSPHO-2-DEHYDRO-3-DEOXYHEPTONATE ALDOLASE"/>
    <property type="match status" value="1"/>
</dbReference>
<evidence type="ECO:0000256" key="1">
    <source>
        <dbReference type="ARBA" id="ARBA00004496"/>
    </source>
</evidence>
<keyword evidence="5 8" id="KW-0963">Cytoplasm</keyword>
<dbReference type="NCBIfam" id="TIGR01362">
    <property type="entry name" value="KDO8P_synth"/>
    <property type="match status" value="1"/>
</dbReference>
<proteinExistence type="inferred from homology"/>
<comment type="subcellular location">
    <subcellularLocation>
        <location evidence="1 8">Cytoplasm</location>
    </subcellularLocation>
</comment>
<dbReference type="Pfam" id="PF00793">
    <property type="entry name" value="DAHP_synth_1"/>
    <property type="match status" value="1"/>
</dbReference>